<protein>
    <submittedName>
        <fullName evidence="2 3">AIMP2 thioredoxin-like domain-containing protein</fullName>
    </submittedName>
</protein>
<dbReference type="Gene3D" id="1.20.1050.130">
    <property type="match status" value="1"/>
</dbReference>
<evidence type="ECO:0000313" key="3">
    <source>
        <dbReference type="WBParaSite" id="PgR028_g004_t02"/>
    </source>
</evidence>
<keyword evidence="1" id="KW-1185">Reference proteome</keyword>
<dbReference type="WBParaSite" id="PgR028_g004_t01">
    <property type="protein sequence ID" value="PgR028_g004_t01"/>
    <property type="gene ID" value="PgR028_g004"/>
</dbReference>
<evidence type="ECO:0000313" key="1">
    <source>
        <dbReference type="Proteomes" id="UP000887569"/>
    </source>
</evidence>
<dbReference type="WBParaSite" id="PgR028_g004_t02">
    <property type="protein sequence ID" value="PgR028_g004_t02"/>
    <property type="gene ID" value="PgR028_g004"/>
</dbReference>
<evidence type="ECO:0000313" key="2">
    <source>
        <dbReference type="WBParaSite" id="PgR028_g004_t01"/>
    </source>
</evidence>
<accession>A0A915B8E8</accession>
<reference evidence="2 3" key="1">
    <citation type="submission" date="2022-11" db="UniProtKB">
        <authorList>
            <consortium name="WormBaseParasite"/>
        </authorList>
    </citation>
    <scope>IDENTIFICATION</scope>
</reference>
<dbReference type="Proteomes" id="UP000887569">
    <property type="component" value="Unplaced"/>
</dbReference>
<name>A0A915B8E8_PARUN</name>
<organism evidence="1 2">
    <name type="scientific">Parascaris univalens</name>
    <name type="common">Nematode worm</name>
    <dbReference type="NCBI Taxonomy" id="6257"/>
    <lineage>
        <taxon>Eukaryota</taxon>
        <taxon>Metazoa</taxon>
        <taxon>Ecdysozoa</taxon>
        <taxon>Nematoda</taxon>
        <taxon>Chromadorea</taxon>
        <taxon>Rhabditida</taxon>
        <taxon>Spirurina</taxon>
        <taxon>Ascaridomorpha</taxon>
        <taxon>Ascaridoidea</taxon>
        <taxon>Ascarididae</taxon>
        <taxon>Parascaris</taxon>
    </lineage>
</organism>
<proteinExistence type="predicted"/>
<sequence length="329" mass="36684">MYSLKPYFNFECTAIRPASIIYSLPNYHNDQTVCPQINRTVVEEAHNSTIDAMLMQERQLLEEQQQNLIKQLNEFIQKLNITLISIGNRKRRSTGGKEPQIASQIAEPKEKLPKINSSTSRVAFSYKEDYSESVIIGQSLRPCLSPAIADFDMKKFPKLVSLEVSESDRDWLLHLSAIAVKRSIAFKGHLATACVDRPKCEIDVHISTDGLSKPTAVIGDVVIHGRIVIWKLLGCLVGIYPTDPCHVGLSTRIDRWLLMANGVMTNETTLESVCRLINPSLSRYDFLASANVVTVADVILKALIEKNGVCLANNVEMWLARVAEAIGNC</sequence>
<dbReference type="AlphaFoldDB" id="A0A915B8E8"/>